<keyword evidence="1" id="KW-0560">Oxidoreductase</keyword>
<sequence length="263" mass="28989">MKPQNILITGTTIGGIGFEAALELARRGHKLHITTRSLQRAEAAADLIDKETKKFRPEPYALDISDSVSIDELASKIKDSGIKLDILINNAGILKLGRHYTAEGVELTRAVNYHGTRDLTEALLPVINDGGRIINVSSIVSAYGNKERENSSGFKAYCDSKQALNLYTQELALRLSDRRISVNALHPGSYISNIWKGIWPESRIMTALIGLVEKSGMLSVRKGAVTMVYLAESDDVEKVTGGYFKNRRSIPWPKNCLFEGEAI</sequence>
<dbReference type="PANTHER" id="PTHR43157">
    <property type="entry name" value="PHOSPHATIDYLINOSITOL-GLYCAN BIOSYNTHESIS CLASS F PROTEIN-RELATED"/>
    <property type="match status" value="1"/>
</dbReference>
<dbReference type="InterPro" id="IPR036291">
    <property type="entry name" value="NAD(P)-bd_dom_sf"/>
</dbReference>
<evidence type="ECO:0000256" key="1">
    <source>
        <dbReference type="ARBA" id="ARBA00023002"/>
    </source>
</evidence>
<dbReference type="PRINTS" id="PR00080">
    <property type="entry name" value="SDRFAMILY"/>
</dbReference>
<reference evidence="3 4" key="1">
    <citation type="submission" date="2020-08" db="EMBL/GenBank/DDBJ databases">
        <title>Genomic Encyclopedia of Type Strains, Phase IV (KMG-IV): sequencing the most valuable type-strain genomes for metagenomic binning, comparative biology and taxonomic classification.</title>
        <authorList>
            <person name="Goeker M."/>
        </authorList>
    </citation>
    <scope>NUCLEOTIDE SEQUENCE [LARGE SCALE GENOMIC DNA]</scope>
    <source>
        <strain evidence="3 4">DSM 2461</strain>
    </source>
</reference>
<name>A0A841R9F7_9SPIO</name>
<organism evidence="3 4">
    <name type="scientific">Spirochaeta isovalerica</name>
    <dbReference type="NCBI Taxonomy" id="150"/>
    <lineage>
        <taxon>Bacteria</taxon>
        <taxon>Pseudomonadati</taxon>
        <taxon>Spirochaetota</taxon>
        <taxon>Spirochaetia</taxon>
        <taxon>Spirochaetales</taxon>
        <taxon>Spirochaetaceae</taxon>
        <taxon>Spirochaeta</taxon>
    </lineage>
</organism>
<accession>A0A841R9F7</accession>
<dbReference type="SUPFAM" id="SSF51735">
    <property type="entry name" value="NAD(P)-binding Rossmann-fold domains"/>
    <property type="match status" value="1"/>
</dbReference>
<dbReference type="GO" id="GO:0016491">
    <property type="term" value="F:oxidoreductase activity"/>
    <property type="evidence" value="ECO:0007669"/>
    <property type="project" value="UniProtKB-KW"/>
</dbReference>
<dbReference type="AlphaFoldDB" id="A0A841R9F7"/>
<dbReference type="Proteomes" id="UP000587760">
    <property type="component" value="Unassembled WGS sequence"/>
</dbReference>
<dbReference type="InterPro" id="IPR002347">
    <property type="entry name" value="SDR_fam"/>
</dbReference>
<dbReference type="Pfam" id="PF00106">
    <property type="entry name" value="adh_short"/>
    <property type="match status" value="1"/>
</dbReference>
<evidence type="ECO:0000313" key="3">
    <source>
        <dbReference type="EMBL" id="MBB6480533.1"/>
    </source>
</evidence>
<dbReference type="RefSeq" id="WP_184746792.1">
    <property type="nucleotide sequence ID" value="NZ_JACHGJ010000003.1"/>
</dbReference>
<dbReference type="PRINTS" id="PR00081">
    <property type="entry name" value="GDHRDH"/>
</dbReference>
<dbReference type="Gene3D" id="3.40.50.720">
    <property type="entry name" value="NAD(P)-binding Rossmann-like Domain"/>
    <property type="match status" value="1"/>
</dbReference>
<keyword evidence="4" id="KW-1185">Reference proteome</keyword>
<dbReference type="EMBL" id="JACHGJ010000003">
    <property type="protein sequence ID" value="MBB6480533.1"/>
    <property type="molecule type" value="Genomic_DNA"/>
</dbReference>
<proteinExistence type="inferred from homology"/>
<evidence type="ECO:0000313" key="4">
    <source>
        <dbReference type="Proteomes" id="UP000587760"/>
    </source>
</evidence>
<comment type="similarity">
    <text evidence="2">Belongs to the short-chain dehydrogenases/reductases (SDR) family.</text>
</comment>
<comment type="caution">
    <text evidence="3">The sequence shown here is derived from an EMBL/GenBank/DDBJ whole genome shotgun (WGS) entry which is preliminary data.</text>
</comment>
<protein>
    <submittedName>
        <fullName evidence="3">NAD(P)-dependent dehydrogenase (Short-subunit alcohol dehydrogenase family)</fullName>
    </submittedName>
</protein>
<dbReference type="PANTHER" id="PTHR43157:SF31">
    <property type="entry name" value="PHOSPHATIDYLINOSITOL-GLYCAN BIOSYNTHESIS CLASS F PROTEIN"/>
    <property type="match status" value="1"/>
</dbReference>
<gene>
    <name evidence="3" type="ORF">HNR50_002196</name>
</gene>
<evidence type="ECO:0000256" key="2">
    <source>
        <dbReference type="RuleBase" id="RU000363"/>
    </source>
</evidence>